<keyword evidence="2" id="KW-1185">Reference proteome</keyword>
<reference evidence="1 2" key="1">
    <citation type="submission" date="2018-06" db="EMBL/GenBank/DDBJ databases">
        <title>Genomic insight into two independent archaeal endosymbiosis events.</title>
        <authorList>
            <person name="Lind A.E."/>
            <person name="Lewis W.H."/>
            <person name="Spang A."/>
            <person name="Guy L."/>
            <person name="Embley M.T."/>
            <person name="Ettema T.J.G."/>
        </authorList>
    </citation>
    <scope>NUCLEOTIDE SEQUENCE [LARGE SCALE GENOMIC DNA]</scope>
    <source>
        <strain evidence="1">NOE</strain>
    </source>
</reference>
<dbReference type="AlphaFoldDB" id="A0A366MAG3"/>
<proteinExistence type="predicted"/>
<dbReference type="Proteomes" id="UP000253099">
    <property type="component" value="Unassembled WGS sequence"/>
</dbReference>
<accession>A0A366MAG3</accession>
<dbReference type="EMBL" id="NIZT01000030">
    <property type="protein sequence ID" value="RBQ23017.1"/>
    <property type="molecule type" value="Genomic_DNA"/>
</dbReference>
<sequence>MELDFLNTNNSVNLDDLILTCKTVTIKSKLIDDNGNPIAGATINFYANGKKLVLL</sequence>
<organism evidence="1 2">
    <name type="scientific">Candidatus Methanobinarius endosymbioticus</name>
    <dbReference type="NCBI Taxonomy" id="2006182"/>
    <lineage>
        <taxon>Archaea</taxon>
        <taxon>Methanobacteriati</taxon>
        <taxon>Methanobacteriota</taxon>
        <taxon>Methanomada group</taxon>
        <taxon>Methanobacteria</taxon>
        <taxon>Methanobacteriales</taxon>
        <taxon>Methanobacteriaceae</taxon>
        <taxon>Candidatus Methanobinarius</taxon>
    </lineage>
</organism>
<evidence type="ECO:0000313" key="2">
    <source>
        <dbReference type="Proteomes" id="UP000253099"/>
    </source>
</evidence>
<dbReference type="InterPro" id="IPR013783">
    <property type="entry name" value="Ig-like_fold"/>
</dbReference>
<evidence type="ECO:0000313" key="1">
    <source>
        <dbReference type="EMBL" id="RBQ23017.1"/>
    </source>
</evidence>
<gene>
    <name evidence="1" type="ORF">ALNOE001_13040</name>
</gene>
<name>A0A366MAG3_9EURY</name>
<protein>
    <recommendedName>
        <fullName evidence="3">Big-1 domain-containing protein</fullName>
    </recommendedName>
</protein>
<evidence type="ECO:0008006" key="3">
    <source>
        <dbReference type="Google" id="ProtNLM"/>
    </source>
</evidence>
<dbReference type="Gene3D" id="2.60.40.10">
    <property type="entry name" value="Immunoglobulins"/>
    <property type="match status" value="1"/>
</dbReference>
<comment type="caution">
    <text evidence="1">The sequence shown here is derived from an EMBL/GenBank/DDBJ whole genome shotgun (WGS) entry which is preliminary data.</text>
</comment>